<feature type="transmembrane region" description="Helical" evidence="1">
    <location>
        <begin position="323"/>
        <end position="342"/>
    </location>
</feature>
<keyword evidence="1" id="KW-1133">Transmembrane helix</keyword>
<dbReference type="VEuPathDB" id="FungiDB:An07g01130"/>
<dbReference type="PANTHER" id="PTHR23028">
    <property type="entry name" value="ACETYLTRANSFERASE"/>
    <property type="match status" value="1"/>
</dbReference>
<dbReference type="Proteomes" id="UP000068243">
    <property type="component" value="Unassembled WGS sequence"/>
</dbReference>
<dbReference type="EMBL" id="BCMY01000013">
    <property type="protein sequence ID" value="GAQ44608.1"/>
    <property type="molecule type" value="Genomic_DNA"/>
</dbReference>
<organism evidence="3 4">
    <name type="scientific">Aspergillus niger</name>
    <dbReference type="NCBI Taxonomy" id="5061"/>
    <lineage>
        <taxon>Eukaryota</taxon>
        <taxon>Fungi</taxon>
        <taxon>Dikarya</taxon>
        <taxon>Ascomycota</taxon>
        <taxon>Pezizomycotina</taxon>
        <taxon>Eurotiomycetes</taxon>
        <taxon>Eurotiomycetidae</taxon>
        <taxon>Eurotiales</taxon>
        <taxon>Aspergillaceae</taxon>
        <taxon>Aspergillus</taxon>
        <taxon>Aspergillus subgen. Circumdati</taxon>
    </lineage>
</organism>
<dbReference type="InterPro" id="IPR002656">
    <property type="entry name" value="Acyl_transf_3_dom"/>
</dbReference>
<evidence type="ECO:0000256" key="1">
    <source>
        <dbReference type="SAM" id="Phobius"/>
    </source>
</evidence>
<keyword evidence="1" id="KW-0472">Membrane</keyword>
<dbReference type="Pfam" id="PF01757">
    <property type="entry name" value="Acyl_transf_3"/>
    <property type="match status" value="1"/>
</dbReference>
<reference evidence="4" key="1">
    <citation type="journal article" date="2016" name="Genome Announc.">
        <title>Draft genome sequence of Aspergillus niger strain An76.</title>
        <authorList>
            <person name="Gong W."/>
            <person name="Cheng Z."/>
            <person name="Zhang H."/>
            <person name="Liu L."/>
            <person name="Gao P."/>
            <person name="Wang L."/>
        </authorList>
    </citation>
    <scope>NUCLEOTIDE SEQUENCE [LARGE SCALE GENOMIC DNA]</scope>
    <source>
        <strain evidence="4">An76</strain>
    </source>
</reference>
<dbReference type="VEuPathDB" id="FungiDB:M747DRAFT_266108"/>
<keyword evidence="1" id="KW-0812">Transmembrane</keyword>
<dbReference type="VEuPathDB" id="FungiDB:ATCC64974_43920"/>
<dbReference type="VEuPathDB" id="FungiDB:ASPNIDRAFT2_1183886"/>
<sequence>MDRIQWIDGLRGIAATIVAVNHFFCGEIKMPFRTFWAEPAEENRRLIQLPPIRFLWAMDAMVPLFMVTSGYAISSRLLQLRESRSNKLFERLRSSILRRPLRLYLPLILLSSCNQLFFYLGMYEDWVQKKVSARITPWKSPWSHMCYLFEHIMDMLNIIQLQWNIQINGHLWTIPIELRGSYIIYFIIFMQSTWRPRARITCLSFMLAYLLWYGQWYILCFISGLILAELRTFTRQPPIITRWTASYVLRSAVALYLMCLSSEDDYPPDYRILSKLQTRHWSQYAGWTDVRKNWHSIGAVCFFSVVMESPRLQRVLTTRFPQYLGRISFPMYLIHLSVYQMWSWALRSRIWWLIQRRAWPAPHEEDENMRALVVVFALTWMVLGPGVIAMADLYVRVLEPRIERLSKSIELWMNQKGHRD</sequence>
<dbReference type="OrthoDB" id="5819582at2759"/>
<feature type="transmembrane region" description="Helical" evidence="1">
    <location>
        <begin position="101"/>
        <end position="122"/>
    </location>
</feature>
<dbReference type="OMA" id="DMRTINY"/>
<dbReference type="PANTHER" id="PTHR23028:SF134">
    <property type="entry name" value="PUTATIVE (AFU_ORTHOLOGUE AFUA_4G08520)-RELATED"/>
    <property type="match status" value="1"/>
</dbReference>
<protein>
    <recommendedName>
        <fullName evidence="2">Acyltransferase 3 domain-containing protein</fullName>
    </recommendedName>
</protein>
<comment type="caution">
    <text evidence="3">The sequence shown here is derived from an EMBL/GenBank/DDBJ whole genome shotgun (WGS) entry which is preliminary data.</text>
</comment>
<feature type="transmembrane region" description="Helical" evidence="1">
    <location>
        <begin position="54"/>
        <end position="74"/>
    </location>
</feature>
<dbReference type="InterPro" id="IPR050879">
    <property type="entry name" value="Acyltransferase_3"/>
</dbReference>
<evidence type="ECO:0000313" key="3">
    <source>
        <dbReference type="EMBL" id="GAQ44608.1"/>
    </source>
</evidence>
<feature type="transmembrane region" description="Helical" evidence="1">
    <location>
        <begin position="371"/>
        <end position="395"/>
    </location>
</feature>
<dbReference type="GO" id="GO:0016747">
    <property type="term" value="F:acyltransferase activity, transferring groups other than amino-acyl groups"/>
    <property type="evidence" value="ECO:0007669"/>
    <property type="project" value="InterPro"/>
</dbReference>
<proteinExistence type="predicted"/>
<name>A0A100INS7_ASPNG</name>
<feature type="domain" description="Acyltransferase 3" evidence="2">
    <location>
        <begin position="5"/>
        <end position="389"/>
    </location>
</feature>
<evidence type="ECO:0000259" key="2">
    <source>
        <dbReference type="Pfam" id="PF01757"/>
    </source>
</evidence>
<gene>
    <name evidence="3" type="ORF">ABL_07269</name>
</gene>
<accession>A0A100INS7</accession>
<evidence type="ECO:0000313" key="4">
    <source>
        <dbReference type="Proteomes" id="UP000068243"/>
    </source>
</evidence>
<feature type="transmembrane region" description="Helical" evidence="1">
    <location>
        <begin position="210"/>
        <end position="228"/>
    </location>
</feature>
<dbReference type="AlphaFoldDB" id="A0A100INS7"/>